<protein>
    <recommendedName>
        <fullName evidence="3">Transcription factor Iwr1 domain-containing protein</fullName>
    </recommendedName>
</protein>
<dbReference type="AlphaFoldDB" id="A0A9W7FYZ1"/>
<sequence>MDPTVDDDNDDDKGNETRGKKRIKTKGGEEGEGWCFDVFEVTSSKEEEEEEDVSTIGSGELPEDTTGNYEGGEGDEGNKRKEGGEKGIPMMIRIEGTIGKDGSIILDLEDSVRGGFQGFGEDMDGVEDEGGEGEDSNSEGWYGNDYPEDEDGEEGGWGGGSEEEEDDDSSIEEGRWRMEGGDEWGGGGGTGGLNNFSMTPGIGGRIGRWGGGFGGGIEGPSDDEEVGDDFGEGDGRGDYGDMAEEEYTNYAWEDEDN</sequence>
<evidence type="ECO:0000313" key="5">
    <source>
        <dbReference type="Proteomes" id="UP001165065"/>
    </source>
</evidence>
<feature type="compositionally biased region" description="Acidic residues" evidence="2">
    <location>
        <begin position="220"/>
        <end position="232"/>
    </location>
</feature>
<feature type="compositionally biased region" description="Gly residues" evidence="2">
    <location>
        <begin position="201"/>
        <end position="218"/>
    </location>
</feature>
<reference evidence="5" key="1">
    <citation type="journal article" date="2023" name="Commun. Biol.">
        <title>Genome analysis of Parmales, the sister group of diatoms, reveals the evolutionary specialization of diatoms from phago-mixotrophs to photoautotrophs.</title>
        <authorList>
            <person name="Ban H."/>
            <person name="Sato S."/>
            <person name="Yoshikawa S."/>
            <person name="Yamada K."/>
            <person name="Nakamura Y."/>
            <person name="Ichinomiya M."/>
            <person name="Sato N."/>
            <person name="Blanc-Mathieu R."/>
            <person name="Endo H."/>
            <person name="Kuwata A."/>
            <person name="Ogata H."/>
        </authorList>
    </citation>
    <scope>NUCLEOTIDE SEQUENCE [LARGE SCALE GENOMIC DNA]</scope>
</reference>
<dbReference type="EMBL" id="BRYA01000594">
    <property type="protein sequence ID" value="GMI24839.1"/>
    <property type="molecule type" value="Genomic_DNA"/>
</dbReference>
<feature type="compositionally biased region" description="Acidic residues" evidence="2">
    <location>
        <begin position="241"/>
        <end position="257"/>
    </location>
</feature>
<gene>
    <name evidence="4" type="ORF">TrCOL_g5592</name>
</gene>
<dbReference type="Proteomes" id="UP001165065">
    <property type="component" value="Unassembled WGS sequence"/>
</dbReference>
<evidence type="ECO:0000256" key="2">
    <source>
        <dbReference type="SAM" id="MobiDB-lite"/>
    </source>
</evidence>
<name>A0A9W7FYZ1_9STRA</name>
<evidence type="ECO:0000256" key="1">
    <source>
        <dbReference type="ARBA" id="ARBA00010218"/>
    </source>
</evidence>
<feature type="compositionally biased region" description="Basic and acidic residues" evidence="2">
    <location>
        <begin position="76"/>
        <end position="85"/>
    </location>
</feature>
<feature type="compositionally biased region" description="Gly residues" evidence="2">
    <location>
        <begin position="183"/>
        <end position="192"/>
    </location>
</feature>
<feature type="region of interest" description="Disordered" evidence="2">
    <location>
        <begin position="115"/>
        <end position="257"/>
    </location>
</feature>
<feature type="domain" description="Transcription factor Iwr1" evidence="3">
    <location>
        <begin position="117"/>
        <end position="150"/>
    </location>
</feature>
<dbReference type="InterPro" id="IPR013883">
    <property type="entry name" value="TF_Iwr1_dom"/>
</dbReference>
<dbReference type="Pfam" id="PF08574">
    <property type="entry name" value="Iwr1"/>
    <property type="match status" value="1"/>
</dbReference>
<accession>A0A9W7FYZ1</accession>
<feature type="compositionally biased region" description="Acidic residues" evidence="2">
    <location>
        <begin position="161"/>
        <end position="171"/>
    </location>
</feature>
<feature type="compositionally biased region" description="Acidic residues" evidence="2">
    <location>
        <begin position="121"/>
        <end position="137"/>
    </location>
</feature>
<feature type="compositionally biased region" description="Acidic residues" evidence="2">
    <location>
        <begin position="1"/>
        <end position="11"/>
    </location>
</feature>
<feature type="region of interest" description="Disordered" evidence="2">
    <location>
        <begin position="1"/>
        <end position="87"/>
    </location>
</feature>
<keyword evidence="5" id="KW-1185">Reference proteome</keyword>
<proteinExistence type="inferred from homology"/>
<evidence type="ECO:0000313" key="4">
    <source>
        <dbReference type="EMBL" id="GMI24839.1"/>
    </source>
</evidence>
<comment type="similarity">
    <text evidence="1">Belongs to the IWR1/SLC7A6OS family.</text>
</comment>
<evidence type="ECO:0000259" key="3">
    <source>
        <dbReference type="Pfam" id="PF08574"/>
    </source>
</evidence>
<comment type="caution">
    <text evidence="4">The sequence shown here is derived from an EMBL/GenBank/DDBJ whole genome shotgun (WGS) entry which is preliminary data.</text>
</comment>
<organism evidence="4 5">
    <name type="scientific">Triparma columacea</name>
    <dbReference type="NCBI Taxonomy" id="722753"/>
    <lineage>
        <taxon>Eukaryota</taxon>
        <taxon>Sar</taxon>
        <taxon>Stramenopiles</taxon>
        <taxon>Ochrophyta</taxon>
        <taxon>Bolidophyceae</taxon>
        <taxon>Parmales</taxon>
        <taxon>Triparmaceae</taxon>
        <taxon>Triparma</taxon>
    </lineage>
</organism>